<evidence type="ECO:0000313" key="5">
    <source>
        <dbReference type="Proteomes" id="UP000053562"/>
    </source>
</evidence>
<evidence type="ECO:0000313" key="4">
    <source>
        <dbReference type="EMBL" id="KMZ78353.1"/>
    </source>
</evidence>
<evidence type="ECO:0008006" key="6">
    <source>
        <dbReference type="Google" id="ProtNLM"/>
    </source>
</evidence>
<dbReference type="InterPro" id="IPR017072">
    <property type="entry name" value="TF_Spt6"/>
</dbReference>
<protein>
    <recommendedName>
        <fullName evidence="6">Transcription elongation factor Spt6 helix-hairpin-helix motif domain-containing protein</fullName>
    </recommendedName>
</protein>
<accession>A0A0J9UXV0</accession>
<dbReference type="GO" id="GO:0140673">
    <property type="term" value="P:transcription elongation-coupled chromatin remodeling"/>
    <property type="evidence" value="ECO:0007669"/>
    <property type="project" value="InterPro"/>
</dbReference>
<dbReference type="Gene3D" id="3.30.505.10">
    <property type="entry name" value="SH2 domain"/>
    <property type="match status" value="1"/>
</dbReference>
<evidence type="ECO:0000256" key="1">
    <source>
        <dbReference type="SAM" id="MobiDB-lite"/>
    </source>
</evidence>
<name>A0A0J9UXV0_PLAVI</name>
<dbReference type="EMBL" id="KQ234373">
    <property type="protein sequence ID" value="KMZ78353.1"/>
    <property type="molecule type" value="Genomic_DNA"/>
</dbReference>
<reference evidence="4 5" key="1">
    <citation type="submission" date="2011-08" db="EMBL/GenBank/DDBJ databases">
        <title>The Genome Sequence of Plasmodium vivax India VII.</title>
        <authorList>
            <consortium name="The Broad Institute Genome Sequencing Platform"/>
            <consortium name="The Broad Institute Genome Sequencing Center for Infectious Disease"/>
            <person name="Neafsey D."/>
            <person name="Carlton J."/>
            <person name="Barnwell J."/>
            <person name="Collins W."/>
            <person name="Escalante A."/>
            <person name="Mullikin J."/>
            <person name="Saul A."/>
            <person name="Guigo R."/>
            <person name="Camara F."/>
            <person name="Young S.K."/>
            <person name="Zeng Q."/>
            <person name="Gargeya S."/>
            <person name="Fitzgerald M."/>
            <person name="Haas B."/>
            <person name="Abouelleil A."/>
            <person name="Alvarado L."/>
            <person name="Arachchi H.M."/>
            <person name="Berlin A."/>
            <person name="Brown A."/>
            <person name="Chapman S.B."/>
            <person name="Chen Z."/>
            <person name="Dunbar C."/>
            <person name="Freedman E."/>
            <person name="Gearin G."/>
            <person name="Gellesch M."/>
            <person name="Goldberg J."/>
            <person name="Griggs A."/>
            <person name="Gujja S."/>
            <person name="Heiman D."/>
            <person name="Howarth C."/>
            <person name="Larson L."/>
            <person name="Lui A."/>
            <person name="MacDonald P.J.P."/>
            <person name="Montmayeur A."/>
            <person name="Murphy C."/>
            <person name="Neiman D."/>
            <person name="Pearson M."/>
            <person name="Priest M."/>
            <person name="Roberts A."/>
            <person name="Saif S."/>
            <person name="Shea T."/>
            <person name="Shenoy N."/>
            <person name="Sisk P."/>
            <person name="Stolte C."/>
            <person name="Sykes S."/>
            <person name="Wortman J."/>
            <person name="Nusbaum C."/>
            <person name="Birren B."/>
        </authorList>
    </citation>
    <scope>NUCLEOTIDE SEQUENCE [LARGE SCALE GENOMIC DNA]</scope>
    <source>
        <strain evidence="4 5">India VII</strain>
    </source>
</reference>
<dbReference type="InterPro" id="IPR036860">
    <property type="entry name" value="SH2_dom_sf"/>
</dbReference>
<gene>
    <name evidence="4" type="ORF">PVIIG_02351</name>
</gene>
<feature type="region of interest" description="Disordered" evidence="1">
    <location>
        <begin position="895"/>
        <end position="940"/>
    </location>
</feature>
<dbReference type="GO" id="GO:0042393">
    <property type="term" value="F:histone binding"/>
    <property type="evidence" value="ECO:0007669"/>
    <property type="project" value="TreeGrafter"/>
</dbReference>
<dbReference type="InterPro" id="IPR042066">
    <property type="entry name" value="Spt6_death-like"/>
</dbReference>
<dbReference type="PANTHER" id="PTHR10145">
    <property type="entry name" value="TRANSCRIPTION ELONGATION FACTOR SPT6"/>
    <property type="match status" value="1"/>
</dbReference>
<dbReference type="Pfam" id="PF14635">
    <property type="entry name" value="HHH_7"/>
    <property type="match status" value="1"/>
</dbReference>
<dbReference type="Pfam" id="PF14633">
    <property type="entry name" value="SH2_2"/>
    <property type="match status" value="1"/>
</dbReference>
<feature type="compositionally biased region" description="Polar residues" evidence="1">
    <location>
        <begin position="208"/>
        <end position="231"/>
    </location>
</feature>
<feature type="region of interest" description="Disordered" evidence="1">
    <location>
        <begin position="89"/>
        <end position="264"/>
    </location>
</feature>
<feature type="compositionally biased region" description="Polar residues" evidence="1">
    <location>
        <begin position="918"/>
        <end position="938"/>
    </location>
</feature>
<feature type="domain" description="Spt6 SH2" evidence="2">
    <location>
        <begin position="938"/>
        <end position="1103"/>
    </location>
</feature>
<feature type="compositionally biased region" description="Basic residues" evidence="1">
    <location>
        <begin position="138"/>
        <end position="147"/>
    </location>
</feature>
<feature type="compositionally biased region" description="Acidic residues" evidence="1">
    <location>
        <begin position="895"/>
        <end position="910"/>
    </location>
</feature>
<feature type="compositionally biased region" description="Basic and acidic residues" evidence="1">
    <location>
        <begin position="102"/>
        <end position="137"/>
    </location>
</feature>
<dbReference type="Gene3D" id="1.10.150.850">
    <property type="entry name" value="Spt6, helix-hairpin-helix domain"/>
    <property type="match status" value="1"/>
</dbReference>
<dbReference type="PANTHER" id="PTHR10145:SF6">
    <property type="entry name" value="TRANSCRIPTION ELONGATION FACTOR SPT6"/>
    <property type="match status" value="1"/>
</dbReference>
<dbReference type="OrthoDB" id="343921at2759"/>
<feature type="compositionally biased region" description="Basic and acidic residues" evidence="1">
    <location>
        <begin position="242"/>
        <end position="254"/>
    </location>
</feature>
<evidence type="ECO:0000259" key="2">
    <source>
        <dbReference type="Pfam" id="PF14633"/>
    </source>
</evidence>
<feature type="domain" description="Transcription elongation factor Spt6 helix-hairpin-helix motif" evidence="3">
    <location>
        <begin position="489"/>
        <end position="593"/>
    </location>
</feature>
<dbReference type="Proteomes" id="UP000053562">
    <property type="component" value="Unassembled WGS sequence"/>
</dbReference>
<dbReference type="Gene3D" id="1.10.10.2740">
    <property type="entry name" value="Spt6, Death-like domain"/>
    <property type="match status" value="1"/>
</dbReference>
<dbReference type="AlphaFoldDB" id="A0A0J9UXV0"/>
<sequence length="1223" mass="142935">MDNEWINNVLKQLSYAYCYNDLEDTNLFVHVQKKILNNFLCVELLPLFKKNLENLLLASAQNWLMVYIHQSFYLTLNVKPIKIYKNGEEEEEERAKLRSRRGSRDAITDHRNSRDDDNYSSDYKSRDSYSRYDDRESRHLRHGGKKKYYSDESYSSSDDGDDAGKRSSRMRKEEKKSKKRESKWGESDDLAASEVKESQKGNKKGSPKITQNGSTNWDLSADQSGDLSTEQTAKHKSVKRSNKSELFDSSHSTESDEEYKLEEAMKEKESGYMKNLSYDDNYSDKSGKSYISSKPDEEKKKQKILRSIKKNHNVYEVVSIICEPINYGIRIHIMACDIYGDIVEYIYLDNLYLDIAKKEKMAVEQEKIAKDIGVFGSFLKKIKPDVIVVGVRDVYSYLVYSYVLGFVSGGSHLAGGHLSGSQHLLGPPGKYVVIPENLYIPSIVTNSLKYSADLTSKYSREALLCLSLCRFVQNPLCVVISLFEEENKNMLNICLHDLQKYVCSYKLESLFHRIIVDVVNKTGCDINFLKKKKKHLGVMLSYVAGLGLRKREELIKLLHNRNLSTREDLLTLSANKNLIGKCTYRNCSSFIRIIGHGDEYVEALDNTRIHPLNCYDIIHDLFKNVIDTKKNNFLKSTYDIVNYIINKKKLIRNMEIKEYSRRFYEDKKIYIYPYLKFIQTELMQPYKDYRYSYERKKEEELFYLIINEKKENLTIGSEVVCKMDYINKNSSYIKITILPYNIRGIITDSKEFLRQLRRYYVERMNVINANLESINALHKGPHPYGSGGVSASGSGGVTGNGANLKDAEYINNSVLGELIKGRIASISYNLYNRFETNFHVVVTDENIRKVKKQTFVDNLKSPLSHGNLSPLVELDVHYDTSTFIQNHFRKLNDNEDFEDFDDDDGEDEDQAEQHQQHSHQLTDGHMSNRSSGLTNSRQQKMKMKIKNKNKYYQSKKLINHPHFKLWNFHEVHAYLKQTNIQIGESIIYPSNELNKLYLHIKTSDDPFIIAKFTVYEKNVQHATSSGGASLHKHLQGIQQVYLINNEQFHSIDEIISLFCEKLKKNLIELYNHPKCKRRKEIDEIRKELSQESLLKPEHIVWALIPPIPLPVRKNPNESDKNAMQDFNPLRFTLMVIPPHNHHQQLYANYNSDHRPKDLIVLQDSIYVDHKCFKLWTRVERNFKNLINWWKEKGYWNRQNERLEYMNEKKRKMEEYRRLRAGRA</sequence>
<organism evidence="4 5">
    <name type="scientific">Plasmodium vivax India VII</name>
    <dbReference type="NCBI Taxonomy" id="1077284"/>
    <lineage>
        <taxon>Eukaryota</taxon>
        <taxon>Sar</taxon>
        <taxon>Alveolata</taxon>
        <taxon>Apicomplexa</taxon>
        <taxon>Aconoidasida</taxon>
        <taxon>Haemosporida</taxon>
        <taxon>Plasmodiidae</taxon>
        <taxon>Plasmodium</taxon>
        <taxon>Plasmodium (Plasmodium)</taxon>
    </lineage>
</organism>
<dbReference type="InterPro" id="IPR035420">
    <property type="entry name" value="Spt6_SH2"/>
</dbReference>
<dbReference type="InterPro" id="IPR032706">
    <property type="entry name" value="Spt6_HHH"/>
</dbReference>
<proteinExistence type="predicted"/>
<evidence type="ECO:0000259" key="3">
    <source>
        <dbReference type="Pfam" id="PF14635"/>
    </source>
</evidence>
<dbReference type="GO" id="GO:0034728">
    <property type="term" value="P:nucleosome organization"/>
    <property type="evidence" value="ECO:0007669"/>
    <property type="project" value="TreeGrafter"/>
</dbReference>
<dbReference type="GO" id="GO:0031491">
    <property type="term" value="F:nucleosome binding"/>
    <property type="evidence" value="ECO:0007669"/>
    <property type="project" value="TreeGrafter"/>
</dbReference>
<feature type="compositionally biased region" description="Basic and acidic residues" evidence="1">
    <location>
        <begin position="162"/>
        <end position="186"/>
    </location>
</feature>
<dbReference type="GO" id="GO:0008023">
    <property type="term" value="C:transcription elongation factor complex"/>
    <property type="evidence" value="ECO:0007669"/>
    <property type="project" value="TreeGrafter"/>
</dbReference>